<dbReference type="KEGG" id="hau:Haur_2927"/>
<dbReference type="PROSITE" id="PS51257">
    <property type="entry name" value="PROKAR_LIPOPROTEIN"/>
    <property type="match status" value="1"/>
</dbReference>
<dbReference type="AlphaFoldDB" id="A9B3J3"/>
<feature type="signal peptide" evidence="1">
    <location>
        <begin position="1"/>
        <end position="20"/>
    </location>
</feature>
<keyword evidence="1" id="KW-0732">Signal</keyword>
<accession>A9B3J3</accession>
<gene>
    <name evidence="2" type="ordered locus">Haur_2927</name>
</gene>
<dbReference type="EMBL" id="CP000875">
    <property type="protein sequence ID" value="ABX05565.1"/>
    <property type="molecule type" value="Genomic_DNA"/>
</dbReference>
<dbReference type="SUPFAM" id="SSF82171">
    <property type="entry name" value="DPP6 N-terminal domain-like"/>
    <property type="match status" value="1"/>
</dbReference>
<protein>
    <submittedName>
        <fullName evidence="2">Uncharacterized protein</fullName>
    </submittedName>
</protein>
<dbReference type="Proteomes" id="UP000000787">
    <property type="component" value="Chromosome"/>
</dbReference>
<sequence length="651" mass="71641">MFKRLVGLFLCGTIVLGLSACQPSQSQSTATAQITASIETQAQANPTQRTQHSATPSLVATNEPVTPTEAAQVLATPTVEPTIAPSPTPFTASIEPLPDPILINEPLPSLMPTTLDPPLTFDLNDQTTYANPVLLPERRVETINLASLPNLSLLQKIGLGDVIDLAIAPNNQFIAIATAINIVVYDLPSLEQRYVAQVPATIYNLSISADSATINLLLNPDLINPAPAKATLRRYVSQTGAFLDETEQMVDVNQWDASEPRIGTQSIPNHAGGYGAYSPNQAFFAQLEPPPGLAVGLGVAIERVIDQTTIYTDEQSLYLRFSPDSTYAAVFFQHSIQLIDLNSAVVTSLVIPAYTYGNFSPDNTLYATGDGFQLLDVNQARLFKTFPNQPIDTMYRTYTRPTFSSDGQRISNGENIWAVNQDPPLIRQQRLPFFGDVASGMAIVHGANDWIVTSEKQFTGMNEPLALKLFQADQLHSSFTVTKTLNDAYFSADGKQIGFIFNNNELQIYDLALKSFIQARIFPYPVRELSFSSDNNSIIASFEENPQSIIAALLNRNDLSIVRTFGAVEGQFAIDYDNIRYQSYRKSVPIQIVNNADFMIIPVNLPDHTAIVYRLSDGMPMYRIKQGMLSPDNRLYLAIEGGQIQLWGMRQ</sequence>
<reference evidence="2 3" key="1">
    <citation type="journal article" date="2011" name="Stand. Genomic Sci.">
        <title>Complete genome sequence of the filamentous gliding predatory bacterium Herpetosiphon aurantiacus type strain (114-95(T)).</title>
        <authorList>
            <person name="Kiss H."/>
            <person name="Nett M."/>
            <person name="Domin N."/>
            <person name="Martin K."/>
            <person name="Maresca J.A."/>
            <person name="Copeland A."/>
            <person name="Lapidus A."/>
            <person name="Lucas S."/>
            <person name="Berry K.W."/>
            <person name="Glavina Del Rio T."/>
            <person name="Dalin E."/>
            <person name="Tice H."/>
            <person name="Pitluck S."/>
            <person name="Richardson P."/>
            <person name="Bruce D."/>
            <person name="Goodwin L."/>
            <person name="Han C."/>
            <person name="Detter J.C."/>
            <person name="Schmutz J."/>
            <person name="Brettin T."/>
            <person name="Land M."/>
            <person name="Hauser L."/>
            <person name="Kyrpides N.C."/>
            <person name="Ivanova N."/>
            <person name="Goker M."/>
            <person name="Woyke T."/>
            <person name="Klenk H.P."/>
            <person name="Bryant D.A."/>
        </authorList>
    </citation>
    <scope>NUCLEOTIDE SEQUENCE [LARGE SCALE GENOMIC DNA]</scope>
    <source>
        <strain evidence="3">ATCC 23779 / DSM 785 / 114-95</strain>
    </source>
</reference>
<evidence type="ECO:0000313" key="2">
    <source>
        <dbReference type="EMBL" id="ABX05565.1"/>
    </source>
</evidence>
<organism evidence="2 3">
    <name type="scientific">Herpetosiphon aurantiacus (strain ATCC 23779 / DSM 785 / 114-95)</name>
    <dbReference type="NCBI Taxonomy" id="316274"/>
    <lineage>
        <taxon>Bacteria</taxon>
        <taxon>Bacillati</taxon>
        <taxon>Chloroflexota</taxon>
        <taxon>Chloroflexia</taxon>
        <taxon>Herpetosiphonales</taxon>
        <taxon>Herpetosiphonaceae</taxon>
        <taxon>Herpetosiphon</taxon>
    </lineage>
</organism>
<evidence type="ECO:0000256" key="1">
    <source>
        <dbReference type="SAM" id="SignalP"/>
    </source>
</evidence>
<proteinExistence type="predicted"/>
<dbReference type="BioCyc" id="HAUR316274:GHYA-2958-MONOMER"/>
<dbReference type="InParanoid" id="A9B3J3"/>
<evidence type="ECO:0000313" key="3">
    <source>
        <dbReference type="Proteomes" id="UP000000787"/>
    </source>
</evidence>
<feature type="chain" id="PRO_5002731863" evidence="1">
    <location>
        <begin position="21"/>
        <end position="651"/>
    </location>
</feature>
<dbReference type="HOGENOM" id="CLU_420797_0_0_0"/>
<keyword evidence="3" id="KW-1185">Reference proteome</keyword>
<name>A9B3J3_HERA2</name>